<dbReference type="Pfam" id="PF24883">
    <property type="entry name" value="NPHP3_N"/>
    <property type="match status" value="1"/>
</dbReference>
<dbReference type="GO" id="GO:0003824">
    <property type="term" value="F:catalytic activity"/>
    <property type="evidence" value="ECO:0007669"/>
    <property type="project" value="InterPro"/>
</dbReference>
<dbReference type="PROSITE" id="PS50088">
    <property type="entry name" value="ANK_REPEAT"/>
    <property type="match status" value="1"/>
</dbReference>
<dbReference type="InterPro" id="IPR002110">
    <property type="entry name" value="Ankyrin_rpt"/>
</dbReference>
<dbReference type="PANTHER" id="PTHR46082">
    <property type="entry name" value="ATP/GTP-BINDING PROTEIN-RELATED"/>
    <property type="match status" value="1"/>
</dbReference>
<proteinExistence type="predicted"/>
<dbReference type="SUPFAM" id="SSF48403">
    <property type="entry name" value="Ankyrin repeat"/>
    <property type="match status" value="1"/>
</dbReference>
<evidence type="ECO:0000313" key="7">
    <source>
        <dbReference type="Proteomes" id="UP000826573"/>
    </source>
</evidence>
<evidence type="ECO:0000259" key="5">
    <source>
        <dbReference type="Pfam" id="PF24883"/>
    </source>
</evidence>
<dbReference type="Pfam" id="PF22939">
    <property type="entry name" value="WHD_GPIID"/>
    <property type="match status" value="1"/>
</dbReference>
<dbReference type="SMART" id="SM00248">
    <property type="entry name" value="ANK"/>
    <property type="match status" value="3"/>
</dbReference>
<dbReference type="Pfam" id="PF01048">
    <property type="entry name" value="PNP_UDP_1"/>
    <property type="match status" value="1"/>
</dbReference>
<evidence type="ECO:0000313" key="6">
    <source>
        <dbReference type="EMBL" id="KAH0533106.1"/>
    </source>
</evidence>
<dbReference type="Gene3D" id="3.40.50.1580">
    <property type="entry name" value="Nucleoside phosphorylase domain"/>
    <property type="match status" value="1"/>
</dbReference>
<feature type="domain" description="Nucleoside phosphorylase" evidence="3">
    <location>
        <begin position="212"/>
        <end position="315"/>
    </location>
</feature>
<keyword evidence="7" id="KW-1185">Reference proteome</keyword>
<evidence type="ECO:0000259" key="4">
    <source>
        <dbReference type="Pfam" id="PF22939"/>
    </source>
</evidence>
<gene>
    <name evidence="6" type="ORF">TsFJ059_001714</name>
</gene>
<dbReference type="InterPro" id="IPR027417">
    <property type="entry name" value="P-loop_NTPase"/>
</dbReference>
<evidence type="ECO:0000259" key="3">
    <source>
        <dbReference type="Pfam" id="PF01048"/>
    </source>
</evidence>
<dbReference type="Gene3D" id="1.25.40.20">
    <property type="entry name" value="Ankyrin repeat-containing domain"/>
    <property type="match status" value="2"/>
</dbReference>
<dbReference type="InterPro" id="IPR056884">
    <property type="entry name" value="NPHP3-like_N"/>
</dbReference>
<sequence length="951" mass="106564">MISEVDLRPRTHDDYMVGWVCALPKEQTAAIAMLDHRHEDLQKPTHDPNSYTLVSINGHNIVIACLPKGKTGISSTATVVACMVSTFPSIKFGLLVGIGGGVPPKVRLGDVVVSTPLGQFPGVVEWDFSKVKEEGMFKRIGSLNNPPTPLLTALTRLETENELNGSKIPEYLDQFKKRWPRLASKYLRSDRHEDLLFRPDYRHVSENTDYENPPGLEDIAEEESCVFCDRSQVIKKKPRDMRVHYGLIASGNQAIRDAALRNELNKAFGSQVLCIEMEAAGLTNNFPCIVIRGICNYADSHTNNVWQEYAAATAAAFAKELLNTIHTSELRSERPVKDVLEEVPGTIPVAGEDIAHTRAKLEGPENLAILDWLTPVDYGLQQSDYFRRSQPGAGRWLLDSKEFQSWLAAGDQTLFCPGIPGAGKTVLTSIVVKHLTSIFRREEVGIAYIYGNFRRQDEQNVSDLLASIVKQLAGLQLSLPESVKDLFKRHQSGRTRPSSDELYKTLQSVIALYSRVFILVDALDEVSNSGNSRVNFLLQLFKIQIESGVNIFATSRHIPEIHEKFEESTVIEVRAHADEVRNYLDSQISQSNLELLNICREDIKTKITEAVEGMFLLARLYFEAIKTKRTQKGIKDVLNYLATGQHALHFVYEEAMNRIISQDINTADLAKLVLSWIVCARRPIKAKELQHALAIEPKAHRFNEENLLPISDLASVCDGLVTIEKGSGIISLIHNTTQEYFERTKAHWFPEAEAIFAATCATYLSLDYFKAGSCETDSDLEVRLRLFPFYNYAAHNWGNHARACSYLPEEVMQFLNDKQKVEASAQVLMVGNRPWNEAHGYPRQMTGLHLAAYFGVDEAVSYLIRNRIYLNLEDSFRRTPLSYAAGNGHETPVMFLLATGDVDINSCDKCDRTALSYAAENGHEALVKLLLERGASTNTKDSKGRTHGMGR</sequence>
<dbReference type="SUPFAM" id="SSF53167">
    <property type="entry name" value="Purine and uridine phosphorylases"/>
    <property type="match status" value="1"/>
</dbReference>
<accession>A0A9P8L074</accession>
<evidence type="ECO:0008006" key="8">
    <source>
        <dbReference type="Google" id="ProtNLM"/>
    </source>
</evidence>
<dbReference type="SUPFAM" id="SSF52540">
    <property type="entry name" value="P-loop containing nucleoside triphosphate hydrolases"/>
    <property type="match status" value="1"/>
</dbReference>
<feature type="domain" description="Nephrocystin 3-like N-terminal" evidence="5">
    <location>
        <begin position="392"/>
        <end position="556"/>
    </location>
</feature>
<evidence type="ECO:0000256" key="2">
    <source>
        <dbReference type="PROSITE-ProRule" id="PRU00023"/>
    </source>
</evidence>
<comment type="caution">
    <text evidence="6">The sequence shown here is derived from an EMBL/GenBank/DDBJ whole genome shotgun (WGS) entry which is preliminary data.</text>
</comment>
<protein>
    <recommendedName>
        <fullName evidence="8">Nucleoside phosphorylase domain-containing protein</fullName>
    </recommendedName>
</protein>
<dbReference type="Pfam" id="PF12796">
    <property type="entry name" value="Ank_2"/>
    <property type="match status" value="1"/>
</dbReference>
<dbReference type="Proteomes" id="UP000826573">
    <property type="component" value="Unassembled WGS sequence"/>
</dbReference>
<dbReference type="InterPro" id="IPR054471">
    <property type="entry name" value="GPIID_WHD"/>
</dbReference>
<keyword evidence="1" id="KW-0677">Repeat</keyword>
<feature type="repeat" description="ANK" evidence="2">
    <location>
        <begin position="910"/>
        <end position="942"/>
    </location>
</feature>
<dbReference type="InterPro" id="IPR000845">
    <property type="entry name" value="Nucleoside_phosphorylase_d"/>
</dbReference>
<organism evidence="6 7">
    <name type="scientific">Trichoderma semiorbis</name>
    <dbReference type="NCBI Taxonomy" id="1491008"/>
    <lineage>
        <taxon>Eukaryota</taxon>
        <taxon>Fungi</taxon>
        <taxon>Dikarya</taxon>
        <taxon>Ascomycota</taxon>
        <taxon>Pezizomycotina</taxon>
        <taxon>Sordariomycetes</taxon>
        <taxon>Hypocreomycetidae</taxon>
        <taxon>Hypocreales</taxon>
        <taxon>Hypocreaceae</taxon>
        <taxon>Trichoderma</taxon>
    </lineage>
</organism>
<dbReference type="PROSITE" id="PS50297">
    <property type="entry name" value="ANK_REP_REGION"/>
    <property type="match status" value="1"/>
</dbReference>
<dbReference type="InterPro" id="IPR036770">
    <property type="entry name" value="Ankyrin_rpt-contain_sf"/>
</dbReference>
<dbReference type="EMBL" id="JAIMJC010000001">
    <property type="protein sequence ID" value="KAH0533106.1"/>
    <property type="molecule type" value="Genomic_DNA"/>
</dbReference>
<dbReference type="InterPro" id="IPR053137">
    <property type="entry name" value="NLR-like"/>
</dbReference>
<feature type="domain" description="GPI inositol-deacylase winged helix" evidence="4">
    <location>
        <begin position="662"/>
        <end position="741"/>
    </location>
</feature>
<dbReference type="GO" id="GO:0009116">
    <property type="term" value="P:nucleoside metabolic process"/>
    <property type="evidence" value="ECO:0007669"/>
    <property type="project" value="InterPro"/>
</dbReference>
<reference evidence="6 7" key="1">
    <citation type="submission" date="2021-08" db="EMBL/GenBank/DDBJ databases">
        <title>The highly contiguous genome resource for Trichoderma semiorbis FJ059, a fungal antagonistic to plant pathogens.</title>
        <authorList>
            <person name="Liu T."/>
        </authorList>
    </citation>
    <scope>NUCLEOTIDE SEQUENCE [LARGE SCALE GENOMIC DNA]</scope>
    <source>
        <strain evidence="6 7">FJ059</strain>
    </source>
</reference>
<name>A0A9P8L074_9HYPO</name>
<evidence type="ECO:0000256" key="1">
    <source>
        <dbReference type="ARBA" id="ARBA00022737"/>
    </source>
</evidence>
<dbReference type="AlphaFoldDB" id="A0A9P8L074"/>
<dbReference type="Gene3D" id="3.40.50.300">
    <property type="entry name" value="P-loop containing nucleotide triphosphate hydrolases"/>
    <property type="match status" value="1"/>
</dbReference>
<keyword evidence="2" id="KW-0040">ANK repeat</keyword>
<dbReference type="PANTHER" id="PTHR46082:SF11">
    <property type="entry name" value="AAA+ ATPASE DOMAIN-CONTAINING PROTEIN-RELATED"/>
    <property type="match status" value="1"/>
</dbReference>
<dbReference type="InterPro" id="IPR035994">
    <property type="entry name" value="Nucleoside_phosphorylase_sf"/>
</dbReference>